<sequence>MTMKAALLAGSAAIALSLAPGLAQAQAQDTAALEARIAQLEAQLNELKAAVQTSRTEQTVQHQAVAQDIIRIEQAQAAAPPAPAPAAPSDGFRVGNNTLKFGGFVKADYSLSSYSGGDPANGDLMRDFYLPGAIPVGGADEGAAADFNARQTRFWLTSDGAIGGHRVGTRVEMDFQVLPGAGDQRTTSPSNLSLRRAFVTIDNWLFGQEWTNFQNIGVLPETADYIGPSEGTVFARQAQIRYTRGPFSISVENPETTLTTFNTGARIIADDNSLPDVTARYAVVRPWGEASISGIVRQLAYETTGVGAIDESTTGWGVSAAAKIKIGSTDDLRIMLSGGEGIGRYVGLNFTNDAVLTSTGRLEAIPLTAGFAAYRRVWSPQWRSNFIYSFQNVDNDAAIVTLATNKSAYSVRGNLIWSPVTALDFGAELSFGERELENGLSGDMTRLTLFAKYGF</sequence>
<proteinExistence type="predicted"/>
<dbReference type="Pfam" id="PF19577">
    <property type="entry name" value="DcaP"/>
    <property type="match status" value="1"/>
</dbReference>
<dbReference type="Proteomes" id="UP001596152">
    <property type="component" value="Unassembled WGS sequence"/>
</dbReference>
<dbReference type="EMBL" id="JBHSLF010000005">
    <property type="protein sequence ID" value="MFC5342856.1"/>
    <property type="molecule type" value="Genomic_DNA"/>
</dbReference>
<protein>
    <submittedName>
        <fullName evidence="3">DcaP family trimeric outer membrane transporter</fullName>
    </submittedName>
</protein>
<comment type="caution">
    <text evidence="3">The sequence shown here is derived from an EMBL/GenBank/DDBJ whole genome shotgun (WGS) entry which is preliminary data.</text>
</comment>
<evidence type="ECO:0000256" key="1">
    <source>
        <dbReference type="SAM" id="Coils"/>
    </source>
</evidence>
<accession>A0ABW0FNT6</accession>
<keyword evidence="1" id="KW-0175">Coiled coil</keyword>
<gene>
    <name evidence="3" type="ORF">ACFPIE_02950</name>
</gene>
<feature type="coiled-coil region" evidence="1">
    <location>
        <begin position="23"/>
        <end position="57"/>
    </location>
</feature>
<organism evidence="3 4">
    <name type="scientific">Brevundimonas staleyi</name>
    <dbReference type="NCBI Taxonomy" id="74326"/>
    <lineage>
        <taxon>Bacteria</taxon>
        <taxon>Pseudomonadati</taxon>
        <taxon>Pseudomonadota</taxon>
        <taxon>Alphaproteobacteria</taxon>
        <taxon>Caulobacterales</taxon>
        <taxon>Caulobacteraceae</taxon>
        <taxon>Brevundimonas</taxon>
    </lineage>
</organism>
<feature type="chain" id="PRO_5046124626" evidence="2">
    <location>
        <begin position="26"/>
        <end position="455"/>
    </location>
</feature>
<evidence type="ECO:0000313" key="4">
    <source>
        <dbReference type="Proteomes" id="UP001596152"/>
    </source>
</evidence>
<dbReference type="InterPro" id="IPR045748">
    <property type="entry name" value="DcaP"/>
</dbReference>
<dbReference type="RefSeq" id="WP_374039012.1">
    <property type="nucleotide sequence ID" value="NZ_CP169082.1"/>
</dbReference>
<evidence type="ECO:0000313" key="3">
    <source>
        <dbReference type="EMBL" id="MFC5342856.1"/>
    </source>
</evidence>
<keyword evidence="4" id="KW-1185">Reference proteome</keyword>
<evidence type="ECO:0000256" key="2">
    <source>
        <dbReference type="SAM" id="SignalP"/>
    </source>
</evidence>
<keyword evidence="2" id="KW-0732">Signal</keyword>
<dbReference type="SUPFAM" id="SSF56935">
    <property type="entry name" value="Porins"/>
    <property type="match status" value="1"/>
</dbReference>
<feature type="signal peptide" evidence="2">
    <location>
        <begin position="1"/>
        <end position="25"/>
    </location>
</feature>
<name>A0ABW0FNT6_9CAUL</name>
<reference evidence="4" key="1">
    <citation type="journal article" date="2019" name="Int. J. Syst. Evol. Microbiol.">
        <title>The Global Catalogue of Microorganisms (GCM) 10K type strain sequencing project: providing services to taxonomists for standard genome sequencing and annotation.</title>
        <authorList>
            <consortium name="The Broad Institute Genomics Platform"/>
            <consortium name="The Broad Institute Genome Sequencing Center for Infectious Disease"/>
            <person name="Wu L."/>
            <person name="Ma J."/>
        </authorList>
    </citation>
    <scope>NUCLEOTIDE SEQUENCE [LARGE SCALE GENOMIC DNA]</scope>
    <source>
        <strain evidence="4">JCM 12125</strain>
    </source>
</reference>